<evidence type="ECO:0000313" key="1">
    <source>
        <dbReference type="EMBL" id="JAH34886.1"/>
    </source>
</evidence>
<protein>
    <submittedName>
        <fullName evidence="1">Uncharacterized protein</fullName>
    </submittedName>
</protein>
<name>A0A0E9S0R0_ANGAN</name>
<sequence>MYSIKNNCLVFTSQDLKSIKINYWVKNKFSQISSIIVLHEPNIISQRITLNKPNFS</sequence>
<accession>A0A0E9S0R0</accession>
<reference evidence="1" key="1">
    <citation type="submission" date="2014-11" db="EMBL/GenBank/DDBJ databases">
        <authorList>
            <person name="Amaro Gonzalez C."/>
        </authorList>
    </citation>
    <scope>NUCLEOTIDE SEQUENCE</scope>
</reference>
<reference evidence="1" key="2">
    <citation type="journal article" date="2015" name="Fish Shellfish Immunol.">
        <title>Early steps in the European eel (Anguilla anguilla)-Vibrio vulnificus interaction in the gills: Role of the RtxA13 toxin.</title>
        <authorList>
            <person name="Callol A."/>
            <person name="Pajuelo D."/>
            <person name="Ebbesson L."/>
            <person name="Teles M."/>
            <person name="MacKenzie S."/>
            <person name="Amaro C."/>
        </authorList>
    </citation>
    <scope>NUCLEOTIDE SEQUENCE</scope>
</reference>
<proteinExistence type="predicted"/>
<dbReference type="EMBL" id="GBXM01073691">
    <property type="protein sequence ID" value="JAH34886.1"/>
    <property type="molecule type" value="Transcribed_RNA"/>
</dbReference>
<dbReference type="AlphaFoldDB" id="A0A0E9S0R0"/>
<dbReference type="EMBL" id="GBXM01066447">
    <property type="protein sequence ID" value="JAH42130.1"/>
    <property type="molecule type" value="Transcribed_RNA"/>
</dbReference>
<organism evidence="1">
    <name type="scientific">Anguilla anguilla</name>
    <name type="common">European freshwater eel</name>
    <name type="synonym">Muraena anguilla</name>
    <dbReference type="NCBI Taxonomy" id="7936"/>
    <lineage>
        <taxon>Eukaryota</taxon>
        <taxon>Metazoa</taxon>
        <taxon>Chordata</taxon>
        <taxon>Craniata</taxon>
        <taxon>Vertebrata</taxon>
        <taxon>Euteleostomi</taxon>
        <taxon>Actinopterygii</taxon>
        <taxon>Neopterygii</taxon>
        <taxon>Teleostei</taxon>
        <taxon>Anguilliformes</taxon>
        <taxon>Anguillidae</taxon>
        <taxon>Anguilla</taxon>
    </lineage>
</organism>